<gene>
    <name evidence="3" type="ORF">V7x_24400</name>
</gene>
<keyword evidence="2" id="KW-1133">Transmembrane helix</keyword>
<feature type="compositionally biased region" description="Polar residues" evidence="1">
    <location>
        <begin position="457"/>
        <end position="467"/>
    </location>
</feature>
<feature type="region of interest" description="Disordered" evidence="1">
    <location>
        <begin position="437"/>
        <end position="467"/>
    </location>
</feature>
<dbReference type="AlphaFoldDB" id="A0A5C6FV76"/>
<organism evidence="3 4">
    <name type="scientific">Crateriforma conspicua</name>
    <dbReference type="NCBI Taxonomy" id="2527996"/>
    <lineage>
        <taxon>Bacteria</taxon>
        <taxon>Pseudomonadati</taxon>
        <taxon>Planctomycetota</taxon>
        <taxon>Planctomycetia</taxon>
        <taxon>Planctomycetales</taxon>
        <taxon>Planctomycetaceae</taxon>
        <taxon>Crateriforma</taxon>
    </lineage>
</organism>
<dbReference type="OrthoDB" id="258729at2"/>
<keyword evidence="2" id="KW-0472">Membrane</keyword>
<keyword evidence="2" id="KW-0812">Transmembrane</keyword>
<protein>
    <recommendedName>
        <fullName evidence="5">DUF4350 domain-containing protein</fullName>
    </recommendedName>
</protein>
<name>A0A5C6FV76_9PLAN</name>
<feature type="transmembrane region" description="Helical" evidence="2">
    <location>
        <begin position="364"/>
        <end position="389"/>
    </location>
</feature>
<dbReference type="Proteomes" id="UP000316476">
    <property type="component" value="Unassembled WGS sequence"/>
</dbReference>
<dbReference type="RefSeq" id="WP_146413405.1">
    <property type="nucleotide sequence ID" value="NZ_SJPZ01000001.1"/>
</dbReference>
<evidence type="ECO:0000313" key="4">
    <source>
        <dbReference type="Proteomes" id="UP000316476"/>
    </source>
</evidence>
<dbReference type="EMBL" id="SJPZ01000001">
    <property type="protein sequence ID" value="TWU66869.1"/>
    <property type="molecule type" value="Genomic_DNA"/>
</dbReference>
<accession>A0A5C6FV76</accession>
<comment type="caution">
    <text evidence="3">The sequence shown here is derived from an EMBL/GenBank/DDBJ whole genome shotgun (WGS) entry which is preliminary data.</text>
</comment>
<sequence>MSTMEANRFASSRLRMRWSWAMATLFLLSTGCDYFDTTYGPVKGYSGGNSINGFGGFRSAIESKGASARKVYRLSQRTGENDVLVWIPQTMSQVPSDATTWFNRWLRKGNHTLVYVIPDSGSEVEYWQQTRQLCAPADRLTYRRELAKATNRRLEWRLNRRDLPSNGWFQTFALESHLPCRELTGPWSADLAKQSASNSDSTRIDASEAGSLGVEFRLDAFDAKVHDKIRKNVDTDIGATGPSSQYWTTAYDPGEIDSDTSFEPLLQNQDGVPLVGLVQKRAWADSKIIVVAGGSLLTNFAMTSEWNRQLAYKIVDEALASIDPDGADAPGRVGMLVSETSDVIVSESSDGPPVIAGMQLLSTWPLSLITIHATLLGVIACLALLPIFGRPRRLPQKPMTDFGDHLDAVSALMTKTPQDGYALDRLAEYQRTVHGETSLGETSMKEGKLAQAGPVEQANQNNKKQHV</sequence>
<evidence type="ECO:0000256" key="1">
    <source>
        <dbReference type="SAM" id="MobiDB-lite"/>
    </source>
</evidence>
<proteinExistence type="predicted"/>
<evidence type="ECO:0008006" key="5">
    <source>
        <dbReference type="Google" id="ProtNLM"/>
    </source>
</evidence>
<evidence type="ECO:0000256" key="2">
    <source>
        <dbReference type="SAM" id="Phobius"/>
    </source>
</evidence>
<reference evidence="3 4" key="1">
    <citation type="submission" date="2019-02" db="EMBL/GenBank/DDBJ databases">
        <title>Deep-cultivation of Planctomycetes and their phenomic and genomic characterization uncovers novel biology.</title>
        <authorList>
            <person name="Wiegand S."/>
            <person name="Jogler M."/>
            <person name="Boedeker C."/>
            <person name="Pinto D."/>
            <person name="Vollmers J."/>
            <person name="Rivas-Marin E."/>
            <person name="Kohn T."/>
            <person name="Peeters S.H."/>
            <person name="Heuer A."/>
            <person name="Rast P."/>
            <person name="Oberbeckmann S."/>
            <person name="Bunk B."/>
            <person name="Jeske O."/>
            <person name="Meyerdierks A."/>
            <person name="Storesund J.E."/>
            <person name="Kallscheuer N."/>
            <person name="Luecker S."/>
            <person name="Lage O.M."/>
            <person name="Pohl T."/>
            <person name="Merkel B.J."/>
            <person name="Hornburger P."/>
            <person name="Mueller R.-W."/>
            <person name="Bruemmer F."/>
            <person name="Labrenz M."/>
            <person name="Spormann A.M."/>
            <person name="Op Den Camp H."/>
            <person name="Overmann J."/>
            <person name="Amann R."/>
            <person name="Jetten M.S.M."/>
            <person name="Mascher T."/>
            <person name="Medema M.H."/>
            <person name="Devos D.P."/>
            <person name="Kaster A.-K."/>
            <person name="Ovreas L."/>
            <person name="Rohde M."/>
            <person name="Galperin M.Y."/>
            <person name="Jogler C."/>
        </authorList>
    </citation>
    <scope>NUCLEOTIDE SEQUENCE [LARGE SCALE GENOMIC DNA]</scope>
    <source>
        <strain evidence="3 4">V7</strain>
    </source>
</reference>
<evidence type="ECO:0000313" key="3">
    <source>
        <dbReference type="EMBL" id="TWU66869.1"/>
    </source>
</evidence>